<name>A0A1E5GRD6_9ENTE</name>
<reference evidence="4" key="1">
    <citation type="submission" date="2016-09" db="EMBL/GenBank/DDBJ databases">
        <authorList>
            <person name="Gulvik C.A."/>
        </authorList>
    </citation>
    <scope>NUCLEOTIDE SEQUENCE [LARGE SCALE GENOMIC DNA]</scope>
    <source>
        <strain evidence="4">LMG 26306</strain>
    </source>
</reference>
<feature type="compositionally biased region" description="Polar residues" evidence="1">
    <location>
        <begin position="1170"/>
        <end position="1179"/>
    </location>
</feature>
<protein>
    <recommendedName>
        <fullName evidence="2">N-acetylmuramoyl-L-alanine amidase domain-containing protein</fullName>
    </recommendedName>
</protein>
<evidence type="ECO:0000256" key="1">
    <source>
        <dbReference type="SAM" id="MobiDB-lite"/>
    </source>
</evidence>
<dbReference type="InterPro" id="IPR013688">
    <property type="entry name" value="GBS_Bsp-like"/>
</dbReference>
<dbReference type="Gene3D" id="2.60.40.3760">
    <property type="match status" value="9"/>
</dbReference>
<dbReference type="InterPro" id="IPR036505">
    <property type="entry name" value="Amidase/PGRP_sf"/>
</dbReference>
<dbReference type="Gene3D" id="3.40.80.10">
    <property type="entry name" value="Peptidoglycan recognition protein-like"/>
    <property type="match status" value="1"/>
</dbReference>
<organism evidence="3 4">
    <name type="scientific">Enterococcus quebecensis</name>
    <dbReference type="NCBI Taxonomy" id="903983"/>
    <lineage>
        <taxon>Bacteria</taxon>
        <taxon>Bacillati</taxon>
        <taxon>Bacillota</taxon>
        <taxon>Bacilli</taxon>
        <taxon>Lactobacillales</taxon>
        <taxon>Enterococcaceae</taxon>
        <taxon>Enterococcus</taxon>
    </lineage>
</organism>
<gene>
    <name evidence="3" type="ORF">BCR23_10720</name>
</gene>
<evidence type="ECO:0000313" key="3">
    <source>
        <dbReference type="EMBL" id="OEG15298.1"/>
    </source>
</evidence>
<comment type="caution">
    <text evidence="3">The sequence shown here is derived from an EMBL/GenBank/DDBJ whole genome shotgun (WGS) entry which is preliminary data.</text>
</comment>
<dbReference type="GO" id="GO:0009253">
    <property type="term" value="P:peptidoglycan catabolic process"/>
    <property type="evidence" value="ECO:0007669"/>
    <property type="project" value="InterPro"/>
</dbReference>
<dbReference type="SMART" id="SM00644">
    <property type="entry name" value="Ami_2"/>
    <property type="match status" value="1"/>
</dbReference>
<feature type="region of interest" description="Disordered" evidence="1">
    <location>
        <begin position="1167"/>
        <end position="1196"/>
    </location>
</feature>
<dbReference type="OrthoDB" id="2173042at2"/>
<evidence type="ECO:0000313" key="4">
    <source>
        <dbReference type="Proteomes" id="UP000094764"/>
    </source>
</evidence>
<dbReference type="RefSeq" id="WP_069635786.1">
    <property type="nucleotide sequence ID" value="NZ_MIKB01000016.1"/>
</dbReference>
<proteinExistence type="predicted"/>
<accession>A0A1E5GRD6</accession>
<dbReference type="AlphaFoldDB" id="A0A1E5GRD6"/>
<dbReference type="GO" id="GO:0008745">
    <property type="term" value="F:N-acetylmuramoyl-L-alanine amidase activity"/>
    <property type="evidence" value="ECO:0007669"/>
    <property type="project" value="InterPro"/>
</dbReference>
<dbReference type="Proteomes" id="UP000094764">
    <property type="component" value="Unassembled WGS sequence"/>
</dbReference>
<feature type="domain" description="N-acetylmuramoyl-L-alanine amidase" evidence="2">
    <location>
        <begin position="65"/>
        <end position="206"/>
    </location>
</feature>
<dbReference type="SUPFAM" id="SSF55846">
    <property type="entry name" value="N-acetylmuramoyl-L-alanine amidase-like"/>
    <property type="match status" value="1"/>
</dbReference>
<evidence type="ECO:0000259" key="2">
    <source>
        <dbReference type="SMART" id="SM00644"/>
    </source>
</evidence>
<keyword evidence="4" id="KW-1185">Reference proteome</keyword>
<dbReference type="Pfam" id="PF08481">
    <property type="entry name" value="GBS_Bsp-like"/>
    <property type="match status" value="9"/>
</dbReference>
<sequence length="1196" mass="133840">METSLESRKYIKLLAFVAVALSMTVVTLAFGLEETQAANAVNDYVKQGITNKKWVSPVEQNRTGQIKYKYPYEGGVGKPTKIINHETANNTSTIEGEISYMIRNQESAFVHEFVDANNIIKIADTNYLSWGSGPMGNKTGIQVEQVRMHSKDDFAKEIMNLATFNVNMLKQYGLKPTLGQSNGTGAIWTHAMVTRYLGGTDHVDPDQYWADRASRFFGTTYTINNFQELVEDMYYNRITDKTPANVDATSSVRQENGDFIVDVTVSGDTSRIIEVQVPTWALNNQQKDLKWYQAVQINANTYRATIPISNHKLVDNYLFHTYVRTNDGKFAFKAASSLEYKPAVTTANTTYDLINDKLVITAKLTGDTTRVSRVRFPLWRDPKQKDLVWYTATKKSDDTYEYIYDLKNVPYGAINVHTYVQTDGWQELNKATNGYNYKEPTVPKGKTTAKIEGGTVVLTSTFEGTKEELASVAKVEYPTWSVENASNKIWHLATKVNQTTYQARVDLKTYKRYGNYMTHSYITTTDSRLVNFAATSYAYKQPALPKGKTTAKVEGSTVVLTSTLEGTGEELASVAKVEYPTWSVENTGNKNWHLATKLNKTTYQARVDLKSYKHYGEYMTHSYITTIDNRLGNFAATSYTYKQPALPKGKTTAKVEGSTVVLTSTLEGSEESLASVAKVEYPTWSVENAGNKNWHLATKVNQTTYQARVDLKTYKRYGNYMTHSYLTTTDNRLASFATTGYMYKEPTLPKGTTTAKVEGSTVVLTSSLVGTEEELASVAKVEYPTWSVANAGNKNWHLATKVNQTTYQARVDLKTYKRYGNYMTHSYLTTTDNRLASFAATGYTYKQPALPKGKTTAKIEGDTVVLTSTLEGTAEELASVAKVEYPTWSVANAGNKIWHLATKLNQTTYQARVDLKTYKRYGEYMTHSYITTIDNRLASFATTGYTYKEPTLPKGTTTAKIEGNTVVLTSILEGTEEELASIAKVEYPTWSVANAGNKIWHLATKLNQTTYQARVDLKTYKRYGEYMTHSYLTTTDNRIASFATTGYTYAQPALPKGKTTAQIEGNTVLLTSTFEGTEEELASIAKVEYPTWSVANAGNKIWHLAMKLNETTYQARVDLKTYNRYGEYMTHSYITTIDNRLASFAATSYNYLQQKIEGKTAIVPAESDVTDTSSSNLPLTPTVEEESTMSSSATIN</sequence>
<dbReference type="STRING" id="903983.BCR23_10720"/>
<dbReference type="EMBL" id="MIKB01000016">
    <property type="protein sequence ID" value="OEG15298.1"/>
    <property type="molecule type" value="Genomic_DNA"/>
</dbReference>
<dbReference type="InterPro" id="IPR002502">
    <property type="entry name" value="Amidase_domain"/>
</dbReference>